<keyword evidence="6 12" id="KW-1048">Host nucleus</keyword>
<sequence>METQQSLAERFAAQQEMQMTLIEKESTDLSDHIAYWDAVRLENLLGFYARKEGFKQLGLQPLPTLLVLEYKCKEAMKMKLLLESLSKSQYGNEPWTLSEVSAELMNTNPKNCFKKRPFTVTVYFDNDEQNSYPYICWEHIYYQDDKNMWHKVNGDVDINGLFFREVTGDFTYFTLFQPDAEKYGHTGHWSVKFNNQTLFTSVTSSTRTATGSETRAPTHPVSVPKTTRKRKQQSDTDSESQSPTSTSSGLRFRRGRQQGESATDGGSAGPPARTRRRGADTGAPSPEEVGSRTETLPRQGLPRIRRLQEEARDPYLVCFQGCQNSLKCFRYRCFLKYPQLYIAATNVFQWIYHNNEKSGVGRMLFAFSSHAQREEFMQTVTVPKGCNYCYGNIDCL</sequence>
<dbReference type="Gene3D" id="2.170.200.10">
    <property type="entry name" value="Papillomavirus E2 early protein domain"/>
    <property type="match status" value="1"/>
</dbReference>
<dbReference type="InterPro" id="IPR033668">
    <property type="entry name" value="Reg_prot_E2"/>
</dbReference>
<evidence type="ECO:0000259" key="14">
    <source>
        <dbReference type="Pfam" id="PF00508"/>
    </source>
</evidence>
<dbReference type="GO" id="GO:0000166">
    <property type="term" value="F:nucleotide binding"/>
    <property type="evidence" value="ECO:0007669"/>
    <property type="project" value="UniProtKB-UniRule"/>
</dbReference>
<comment type="caution">
    <text evidence="12">Lacks conserved residue(s) required for the propagation of feature annotation.</text>
</comment>
<reference evidence="16" key="1">
    <citation type="journal article" date="2018" name="MSphere">
        <title>Metagenomic Discovery of 83 New Human Papillomavirus Types in Patients with Immunodeficiency.</title>
        <authorList>
            <person name="Pastrana D.V."/>
            <person name="Peretti A."/>
            <person name="Welch N.L."/>
            <person name="Borgogna C."/>
            <person name="Olivero C."/>
            <person name="Badolato R."/>
            <person name="Notarangelo L.D."/>
            <person name="Gariglio M."/>
            <person name="FitzGerald P.C."/>
            <person name="McIntosh C.E."/>
            <person name="Reeves J."/>
            <person name="Starrett G.J."/>
            <person name="Bliskovsky V."/>
            <person name="Velez D."/>
            <person name="Brownell I."/>
            <person name="Yarchoan R."/>
            <person name="Wyvill K.M."/>
            <person name="Uldrick T.S."/>
            <person name="Maldarelli F."/>
            <person name="Lisco A."/>
            <person name="Sereti I."/>
            <person name="Gonzalez C.M."/>
            <person name="Androphy E.J."/>
            <person name="McBride A.A."/>
            <person name="Van Doorslaer K."/>
            <person name="Garcia F."/>
            <person name="Dvoretzky I."/>
            <person name="Liu J.S."/>
            <person name="Han J."/>
            <person name="Murphy P.M."/>
            <person name="McDermott D.H."/>
            <person name="Buck C.B."/>
        </authorList>
    </citation>
    <scope>NUCLEOTIDE SEQUENCE</scope>
    <source>
        <strain evidence="16">Gamma12_w34c11a</strain>
    </source>
</reference>
<dbReference type="HAMAP" id="MF_04001">
    <property type="entry name" value="PPV_E2"/>
    <property type="match status" value="1"/>
</dbReference>
<keyword evidence="5 12" id="KW-0597">Phosphoprotein</keyword>
<accession>A0A2D2ALQ8</accession>
<evidence type="ECO:0000256" key="3">
    <source>
        <dbReference type="ARBA" id="ARBA00022491"/>
    </source>
</evidence>
<dbReference type="InterPro" id="IPR012677">
    <property type="entry name" value="Nucleotide-bd_a/b_plait_sf"/>
</dbReference>
<comment type="subcellular location">
    <subcellularLocation>
        <location evidence="1 12">Host nucleus</location>
    </subcellularLocation>
</comment>
<dbReference type="InterPro" id="IPR001866">
    <property type="entry name" value="PPV_E2_N"/>
</dbReference>
<evidence type="ECO:0000256" key="7">
    <source>
        <dbReference type="ARBA" id="ARBA00022705"/>
    </source>
</evidence>
<protein>
    <recommendedName>
        <fullName evidence="12">Regulatory protein E2</fullName>
    </recommendedName>
</protein>
<comment type="PTM">
    <text evidence="12">Phosphorylated.</text>
</comment>
<comment type="similarity">
    <text evidence="2">Belongs to the papillomaviridae E8^E2C protein family.</text>
</comment>
<dbReference type="GO" id="GO:0003700">
    <property type="term" value="F:DNA-binding transcription factor activity"/>
    <property type="evidence" value="ECO:0007669"/>
    <property type="project" value="UniProtKB-UniRule"/>
</dbReference>
<evidence type="ECO:0000256" key="5">
    <source>
        <dbReference type="ARBA" id="ARBA00022553"/>
    </source>
</evidence>
<evidence type="ECO:0000256" key="2">
    <source>
        <dbReference type="ARBA" id="ARBA00007794"/>
    </source>
</evidence>
<keyword evidence="7 12" id="KW-0235">DNA replication</keyword>
<keyword evidence="10 12" id="KW-0010">Activator</keyword>
<dbReference type="Pfam" id="PF00508">
    <property type="entry name" value="PPV_E2_N"/>
    <property type="match status" value="1"/>
</dbReference>
<feature type="domain" description="Papillomavirus E2 N-terminal" evidence="14">
    <location>
        <begin position="6"/>
        <end position="202"/>
    </location>
</feature>
<dbReference type="GO" id="GO:0006260">
    <property type="term" value="P:DNA replication"/>
    <property type="evidence" value="ECO:0007669"/>
    <property type="project" value="UniProtKB-KW"/>
</dbReference>
<dbReference type="Proteomes" id="UP000289405">
    <property type="component" value="Segment"/>
</dbReference>
<name>A0A2D2ALQ8_9PAPI</name>
<dbReference type="InterPro" id="IPR042504">
    <property type="entry name" value="Regulatory_protein_E2_N_2"/>
</dbReference>
<comment type="function">
    <text evidence="12">Plays a role in the initiation of viral DNA replication. A dimer of E2 interacts with a dimer of E1 in order to improve specificity of E1 DNA binding activity. Once the complex recognizes and binds DNA at specific sites, the E2 dimer is removed from DNA. E2 also regulates viral transcription through binding to the E2RE response element (5'-ACCNNNNNNGGT-3') present in multiple copies in the regulatory regions of the viral genome. Activates or represses transcription depending on E2RE's position with regards to proximal promoter elements including the TATA-box. Repression occurs by sterically hindering the assembly of the transcription initiation complex.</text>
</comment>
<feature type="region of interest" description="Disordered" evidence="13">
    <location>
        <begin position="204"/>
        <end position="302"/>
    </location>
</feature>
<feature type="domain" description="Papillomavirus E2 C-terminal" evidence="15">
    <location>
        <begin position="316"/>
        <end position="392"/>
    </location>
</feature>
<dbReference type="SUPFAM" id="SSF54957">
    <property type="entry name" value="Viral DNA-binding domain"/>
    <property type="match status" value="1"/>
</dbReference>
<dbReference type="Gene3D" id="3.30.70.330">
    <property type="match status" value="1"/>
</dbReference>
<dbReference type="InterPro" id="IPR042503">
    <property type="entry name" value="Regulatory_protein_E2_N_1"/>
</dbReference>
<keyword evidence="11 12" id="KW-0804">Transcription</keyword>
<keyword evidence="8 12" id="KW-0805">Transcription regulation</keyword>
<evidence type="ECO:0000256" key="13">
    <source>
        <dbReference type="SAM" id="MobiDB-lite"/>
    </source>
</evidence>
<evidence type="ECO:0000256" key="9">
    <source>
        <dbReference type="ARBA" id="ARBA00023125"/>
    </source>
</evidence>
<organism evidence="16">
    <name type="scientific">Gammapapillomavirus 12</name>
    <dbReference type="NCBI Taxonomy" id="1513257"/>
    <lineage>
        <taxon>Viruses</taxon>
        <taxon>Monodnaviria</taxon>
        <taxon>Shotokuvirae</taxon>
        <taxon>Cossaviricota</taxon>
        <taxon>Papovaviricetes</taxon>
        <taxon>Zurhausenvirales</taxon>
        <taxon>Papillomaviridae</taxon>
        <taxon>Firstpapillomavirinae</taxon>
        <taxon>Gammapapillomavirus</taxon>
    </lineage>
</organism>
<proteinExistence type="inferred from homology"/>
<dbReference type="Gene3D" id="1.10.287.30">
    <property type="entry name" value="E2 (early) protein, N terminal domain, subdomain 1"/>
    <property type="match status" value="1"/>
</dbReference>
<evidence type="ECO:0000259" key="15">
    <source>
        <dbReference type="Pfam" id="PF00511"/>
    </source>
</evidence>
<dbReference type="SUPFAM" id="SSF51332">
    <property type="entry name" value="E2 regulatory, transactivation domain"/>
    <property type="match status" value="1"/>
</dbReference>
<dbReference type="GO" id="GO:0006275">
    <property type="term" value="P:regulation of DNA replication"/>
    <property type="evidence" value="ECO:0007669"/>
    <property type="project" value="UniProtKB-UniRule"/>
</dbReference>
<dbReference type="InterPro" id="IPR000427">
    <property type="entry name" value="Papillomavirus_E2_C"/>
</dbReference>
<evidence type="ECO:0000313" key="16">
    <source>
        <dbReference type="EMBL" id="ATQ38383.1"/>
    </source>
</evidence>
<evidence type="ECO:0000256" key="12">
    <source>
        <dbReference type="HAMAP-Rule" id="MF_04001"/>
    </source>
</evidence>
<dbReference type="GO" id="GO:0042025">
    <property type="term" value="C:host cell nucleus"/>
    <property type="evidence" value="ECO:0007669"/>
    <property type="project" value="UniProtKB-SubCell"/>
</dbReference>
<comment type="subunit">
    <text evidence="12">Binds DNA as homodimer. Interacts with protein E1; this interaction greatly increases E1 DNA-binding activity. Interacts with protein L1; this interaction enhances E2-dependent replication and transcription activation. Interacts with protein L2; this interaction inhibits E2 transcriptional activity but not DNA replication function E2. Interacts with protein E7; this interaction inhibits E7 oncogenic activity. Interacts with host TAF1; this interaction modulates E2-dependent transcriptional regulation. Interacts with host BRD4; this interaction mediates E2 transcriptional activation function. Additionally, the interaction with host BRD4 on mitotic chromosomes mediates tethering of the viral genome. Interacts with host TOPBP1; this interaction is required for optimal viral DNA replication.</text>
</comment>
<dbReference type="GO" id="GO:0006351">
    <property type="term" value="P:DNA-templated transcription"/>
    <property type="evidence" value="ECO:0007669"/>
    <property type="project" value="UniProtKB-UniRule"/>
</dbReference>
<comment type="similarity">
    <text evidence="12">Belongs to the papillomaviridae E2 protein family.</text>
</comment>
<dbReference type="GO" id="GO:0039693">
    <property type="term" value="P:viral DNA genome replication"/>
    <property type="evidence" value="ECO:0007669"/>
    <property type="project" value="UniProtKB-UniRule"/>
</dbReference>
<evidence type="ECO:0000256" key="8">
    <source>
        <dbReference type="ARBA" id="ARBA00023015"/>
    </source>
</evidence>
<feature type="compositionally biased region" description="Polar residues" evidence="13">
    <location>
        <begin position="204"/>
        <end position="215"/>
    </location>
</feature>
<dbReference type="GO" id="GO:0003677">
    <property type="term" value="F:DNA binding"/>
    <property type="evidence" value="ECO:0007669"/>
    <property type="project" value="UniProtKB-UniRule"/>
</dbReference>
<feature type="compositionally biased region" description="Low complexity" evidence="13">
    <location>
        <begin position="239"/>
        <end position="248"/>
    </location>
</feature>
<keyword evidence="4 12" id="KW-0244">Early protein</keyword>
<dbReference type="EMBL" id="MF588720">
    <property type="protein sequence ID" value="ATQ38383.1"/>
    <property type="molecule type" value="Genomic_DNA"/>
</dbReference>
<evidence type="ECO:0000256" key="10">
    <source>
        <dbReference type="ARBA" id="ARBA00023159"/>
    </source>
</evidence>
<feature type="region of interest" description="DNA-binding domain" evidence="12">
    <location>
        <begin position="313"/>
        <end position="396"/>
    </location>
</feature>
<evidence type="ECO:0000256" key="6">
    <source>
        <dbReference type="ARBA" id="ARBA00022562"/>
    </source>
</evidence>
<evidence type="ECO:0000256" key="4">
    <source>
        <dbReference type="ARBA" id="ARBA00022518"/>
    </source>
</evidence>
<evidence type="ECO:0000256" key="11">
    <source>
        <dbReference type="ARBA" id="ARBA00023163"/>
    </source>
</evidence>
<keyword evidence="3 12" id="KW-0678">Repressor</keyword>
<dbReference type="Pfam" id="PF00511">
    <property type="entry name" value="PPV_E2_C"/>
    <property type="match status" value="1"/>
</dbReference>
<keyword evidence="9 12" id="KW-0238">DNA-binding</keyword>
<dbReference type="InterPro" id="IPR035975">
    <property type="entry name" value="E2/EBNA1_C_sf"/>
</dbReference>
<dbReference type="InterPro" id="IPR036050">
    <property type="entry name" value="Regulatory_protein_E2_N"/>
</dbReference>
<evidence type="ECO:0000256" key="1">
    <source>
        <dbReference type="ARBA" id="ARBA00004147"/>
    </source>
</evidence>
<gene>
    <name evidence="12 16" type="primary">E2</name>
</gene>